<dbReference type="Proteomes" id="UP001186974">
    <property type="component" value="Unassembled WGS sequence"/>
</dbReference>
<accession>A0ACC3DGS9</accession>
<organism evidence="1 2">
    <name type="scientific">Coniosporium uncinatum</name>
    <dbReference type="NCBI Taxonomy" id="93489"/>
    <lineage>
        <taxon>Eukaryota</taxon>
        <taxon>Fungi</taxon>
        <taxon>Dikarya</taxon>
        <taxon>Ascomycota</taxon>
        <taxon>Pezizomycotina</taxon>
        <taxon>Dothideomycetes</taxon>
        <taxon>Dothideomycetes incertae sedis</taxon>
        <taxon>Coniosporium</taxon>
    </lineage>
</organism>
<gene>
    <name evidence="1" type="ORF">LTS18_014672</name>
</gene>
<keyword evidence="2" id="KW-1185">Reference proteome</keyword>
<comment type="caution">
    <text evidence="1">The sequence shown here is derived from an EMBL/GenBank/DDBJ whole genome shotgun (WGS) entry which is preliminary data.</text>
</comment>
<proteinExistence type="predicted"/>
<name>A0ACC3DGS9_9PEZI</name>
<protein>
    <submittedName>
        <fullName evidence="1">Uncharacterized protein</fullName>
    </submittedName>
</protein>
<evidence type="ECO:0000313" key="1">
    <source>
        <dbReference type="EMBL" id="KAK3072278.1"/>
    </source>
</evidence>
<evidence type="ECO:0000313" key="2">
    <source>
        <dbReference type="Proteomes" id="UP001186974"/>
    </source>
</evidence>
<sequence>MRHQGFLPRRGTWLYMVRKCGEEKDWRAWWLVGEMKAEAWNTARVELWLETVWPGSESRYKEMMREGYRRGGEEKLAVESKASEKQRKGGGESGFQSVAAAVVHPVISKGQVIKAKKELVKARREAGRLARLEDAPIRGVPNSSSKEEMKWLEGQGLPP</sequence>
<dbReference type="EMBL" id="JAWDJW010004745">
    <property type="protein sequence ID" value="KAK3072278.1"/>
    <property type="molecule type" value="Genomic_DNA"/>
</dbReference>
<reference evidence="1" key="1">
    <citation type="submission" date="2024-09" db="EMBL/GenBank/DDBJ databases">
        <title>Black Yeasts Isolated from many extreme environments.</title>
        <authorList>
            <person name="Coleine C."/>
            <person name="Stajich J.E."/>
            <person name="Selbmann L."/>
        </authorList>
    </citation>
    <scope>NUCLEOTIDE SEQUENCE</scope>
    <source>
        <strain evidence="1">CCFEE 5737</strain>
    </source>
</reference>